<dbReference type="CDD" id="cd09317">
    <property type="entry name" value="TDT_Mae1_like"/>
    <property type="match status" value="1"/>
</dbReference>
<dbReference type="OrthoDB" id="2901184at2759"/>
<feature type="transmembrane region" description="Helical" evidence="6">
    <location>
        <begin position="183"/>
        <end position="203"/>
    </location>
</feature>
<feature type="transmembrane region" description="Helical" evidence="6">
    <location>
        <begin position="360"/>
        <end position="381"/>
    </location>
</feature>
<feature type="region of interest" description="Disordered" evidence="5">
    <location>
        <begin position="1"/>
        <end position="33"/>
    </location>
</feature>
<dbReference type="InParanoid" id="A0A084QYJ6"/>
<evidence type="ECO:0000256" key="1">
    <source>
        <dbReference type="ARBA" id="ARBA00004141"/>
    </source>
</evidence>
<dbReference type="Gene3D" id="1.50.10.150">
    <property type="entry name" value="Voltage-dependent anion channel"/>
    <property type="match status" value="1"/>
</dbReference>
<sequence>MASQPDASGSHEPERDVEAAAKRDNDRFPQRGKAPLPLKDRVVRLTWAWFPACMATGGMANLIAQQPFTFRGLMVIGRIFYIFNLCLFSLFTILIAARFTFKPRALTTSLHHPSESFFFGAFWVSIALILVGAQSYGGPATGDWFVAAMRVLFWIYYACELIVAVFQYHVIFESEKLAASEALPSWILPAYPFLVTGTLAGTVAQAQPQWSAVQIIIAGLTGQGLGWMLALFIYVVYLTRLIHHNLPEPSKRPGMYIAVGPAAFTSSGLVSLGNQAQSAIPSGFLGIESIPVGDLWLGLSVAAALFLWLMAIWFSALATLSVVRQARRMTFTPSWWSFVFPNVGLALATISIGGALGSTAIQAVGSGMTVILVVIWFFCAYSHIRAVVRRDILAVGKDLDVEAVNRKHDEKKSQNRWISRSSDHLA</sequence>
<feature type="transmembrane region" description="Helical" evidence="6">
    <location>
        <begin position="117"/>
        <end position="139"/>
    </location>
</feature>
<keyword evidence="8" id="KW-1185">Reference proteome</keyword>
<evidence type="ECO:0000256" key="2">
    <source>
        <dbReference type="ARBA" id="ARBA00022692"/>
    </source>
</evidence>
<evidence type="ECO:0000256" key="5">
    <source>
        <dbReference type="SAM" id="MobiDB-lite"/>
    </source>
</evidence>
<dbReference type="GO" id="GO:0015140">
    <property type="term" value="F:malate transmembrane transporter activity"/>
    <property type="evidence" value="ECO:0007669"/>
    <property type="project" value="InterPro"/>
</dbReference>
<feature type="transmembrane region" description="Helical" evidence="6">
    <location>
        <begin position="75"/>
        <end position="97"/>
    </location>
</feature>
<gene>
    <name evidence="7" type="ORF">S40285_08457</name>
</gene>
<dbReference type="InterPro" id="IPR004695">
    <property type="entry name" value="SLAC1/Mae1/Ssu1/TehA"/>
</dbReference>
<accession>A0A084QYJ6</accession>
<dbReference type="InterPro" id="IPR030185">
    <property type="entry name" value="Mae1"/>
</dbReference>
<dbReference type="Proteomes" id="UP000028524">
    <property type="component" value="Unassembled WGS sequence"/>
</dbReference>
<dbReference type="HOGENOM" id="CLU_030057_2_0_1"/>
<dbReference type="AlphaFoldDB" id="A0A084QYJ6"/>
<keyword evidence="2 6" id="KW-0812">Transmembrane</keyword>
<organism evidence="7 8">
    <name type="scientific">Stachybotrys chlorohalonatus (strain IBT 40285)</name>
    <dbReference type="NCBI Taxonomy" id="1283841"/>
    <lineage>
        <taxon>Eukaryota</taxon>
        <taxon>Fungi</taxon>
        <taxon>Dikarya</taxon>
        <taxon>Ascomycota</taxon>
        <taxon>Pezizomycotina</taxon>
        <taxon>Sordariomycetes</taxon>
        <taxon>Hypocreomycetidae</taxon>
        <taxon>Hypocreales</taxon>
        <taxon>Stachybotryaceae</taxon>
        <taxon>Stachybotrys</taxon>
    </lineage>
</organism>
<dbReference type="OMA" id="WIYYACE"/>
<evidence type="ECO:0000313" key="8">
    <source>
        <dbReference type="Proteomes" id="UP000028524"/>
    </source>
</evidence>
<feature type="transmembrane region" description="Helical" evidence="6">
    <location>
        <begin position="335"/>
        <end position="354"/>
    </location>
</feature>
<feature type="transmembrane region" description="Helical" evidence="6">
    <location>
        <begin position="215"/>
        <end position="237"/>
    </location>
</feature>
<comment type="subcellular location">
    <subcellularLocation>
        <location evidence="1">Membrane</location>
        <topology evidence="1">Multi-pass membrane protein</topology>
    </subcellularLocation>
</comment>
<dbReference type="PANTHER" id="PTHR31162">
    <property type="entry name" value="MALIC ACID TRANSPORT PROTEIN-RELATED"/>
    <property type="match status" value="1"/>
</dbReference>
<evidence type="ECO:0000256" key="3">
    <source>
        <dbReference type="ARBA" id="ARBA00022989"/>
    </source>
</evidence>
<feature type="transmembrane region" description="Helical" evidence="6">
    <location>
        <begin position="151"/>
        <end position="171"/>
    </location>
</feature>
<name>A0A084QYJ6_STAC4</name>
<dbReference type="STRING" id="1283841.A0A084QYJ6"/>
<feature type="compositionally biased region" description="Basic and acidic residues" evidence="5">
    <location>
        <begin position="9"/>
        <end position="29"/>
    </location>
</feature>
<proteinExistence type="predicted"/>
<keyword evidence="3 6" id="KW-1133">Transmembrane helix</keyword>
<dbReference type="EMBL" id="KL659622">
    <property type="protein sequence ID" value="KFA69031.1"/>
    <property type="molecule type" value="Genomic_DNA"/>
</dbReference>
<dbReference type="InterPro" id="IPR038665">
    <property type="entry name" value="Voltage-dep_anion_channel_sf"/>
</dbReference>
<dbReference type="GO" id="GO:0016020">
    <property type="term" value="C:membrane"/>
    <property type="evidence" value="ECO:0007669"/>
    <property type="project" value="UniProtKB-SubCell"/>
</dbReference>
<dbReference type="PANTHER" id="PTHR31162:SF0">
    <property type="entry name" value="MALIC ACID TRANSPORT PROTEIN"/>
    <property type="match status" value="1"/>
</dbReference>
<reference evidence="7 8" key="1">
    <citation type="journal article" date="2014" name="BMC Genomics">
        <title>Comparative genome sequencing reveals chemotype-specific gene clusters in the toxigenic black mold Stachybotrys.</title>
        <authorList>
            <person name="Semeiks J."/>
            <person name="Borek D."/>
            <person name="Otwinowski Z."/>
            <person name="Grishin N.V."/>
        </authorList>
    </citation>
    <scope>NUCLEOTIDE SEQUENCE [LARGE SCALE GENOMIC DNA]</scope>
    <source>
        <strain evidence="7 8">IBT 40285</strain>
    </source>
</reference>
<feature type="transmembrane region" description="Helical" evidence="6">
    <location>
        <begin position="295"/>
        <end position="323"/>
    </location>
</feature>
<evidence type="ECO:0000256" key="4">
    <source>
        <dbReference type="ARBA" id="ARBA00023136"/>
    </source>
</evidence>
<dbReference type="Pfam" id="PF03595">
    <property type="entry name" value="SLAC1"/>
    <property type="match status" value="1"/>
</dbReference>
<protein>
    <recommendedName>
        <fullName evidence="9">Malic acid transport protein</fullName>
    </recommendedName>
</protein>
<keyword evidence="4 6" id="KW-0472">Membrane</keyword>
<evidence type="ECO:0000256" key="6">
    <source>
        <dbReference type="SAM" id="Phobius"/>
    </source>
</evidence>
<evidence type="ECO:0008006" key="9">
    <source>
        <dbReference type="Google" id="ProtNLM"/>
    </source>
</evidence>
<evidence type="ECO:0000313" key="7">
    <source>
        <dbReference type="EMBL" id="KFA69031.1"/>
    </source>
</evidence>